<comment type="caution">
    <text evidence="1">The sequence shown here is derived from an EMBL/GenBank/DDBJ whole genome shotgun (WGS) entry which is preliminary data.</text>
</comment>
<protein>
    <submittedName>
        <fullName evidence="1">Uncharacterized protein</fullName>
    </submittedName>
</protein>
<evidence type="ECO:0000313" key="2">
    <source>
        <dbReference type="Proteomes" id="UP000236291"/>
    </source>
</evidence>
<evidence type="ECO:0000313" key="1">
    <source>
        <dbReference type="EMBL" id="PNX66721.1"/>
    </source>
</evidence>
<feature type="non-terminal residue" evidence="1">
    <location>
        <position position="1"/>
    </location>
</feature>
<accession>A0A2K3KK82</accession>
<dbReference type="EMBL" id="ASHM01197862">
    <property type="protein sequence ID" value="PNX66721.1"/>
    <property type="molecule type" value="Genomic_DNA"/>
</dbReference>
<dbReference type="AlphaFoldDB" id="A0A2K3KK82"/>
<dbReference type="Proteomes" id="UP000236291">
    <property type="component" value="Unassembled WGS sequence"/>
</dbReference>
<name>A0A2K3KK82_TRIPR</name>
<reference evidence="1 2" key="1">
    <citation type="journal article" date="2014" name="Am. J. Bot.">
        <title>Genome assembly and annotation for red clover (Trifolium pratense; Fabaceae).</title>
        <authorList>
            <person name="Istvanek J."/>
            <person name="Jaros M."/>
            <person name="Krenek A."/>
            <person name="Repkova J."/>
        </authorList>
    </citation>
    <scope>NUCLEOTIDE SEQUENCE [LARGE SCALE GENOMIC DNA]</scope>
    <source>
        <strain evidence="2">cv. Tatra</strain>
        <tissue evidence="1">Young leaves</tissue>
    </source>
</reference>
<reference evidence="1 2" key="2">
    <citation type="journal article" date="2017" name="Front. Plant Sci.">
        <title>Gene Classification and Mining of Molecular Markers Useful in Red Clover (Trifolium pratense) Breeding.</title>
        <authorList>
            <person name="Istvanek J."/>
            <person name="Dluhosova J."/>
            <person name="Dluhos P."/>
            <person name="Patkova L."/>
            <person name="Nedelnik J."/>
            <person name="Repkova J."/>
        </authorList>
    </citation>
    <scope>NUCLEOTIDE SEQUENCE [LARGE SCALE GENOMIC DNA]</scope>
    <source>
        <strain evidence="2">cv. Tatra</strain>
        <tissue evidence="1">Young leaves</tissue>
    </source>
</reference>
<sequence length="27" mass="3124">GGSYPFRTAFQVLLSMNFKKAITRDFQ</sequence>
<proteinExistence type="predicted"/>
<gene>
    <name evidence="1" type="ORF">L195_g063184</name>
</gene>
<organism evidence="1 2">
    <name type="scientific">Trifolium pratense</name>
    <name type="common">Red clover</name>
    <dbReference type="NCBI Taxonomy" id="57577"/>
    <lineage>
        <taxon>Eukaryota</taxon>
        <taxon>Viridiplantae</taxon>
        <taxon>Streptophyta</taxon>
        <taxon>Embryophyta</taxon>
        <taxon>Tracheophyta</taxon>
        <taxon>Spermatophyta</taxon>
        <taxon>Magnoliopsida</taxon>
        <taxon>eudicotyledons</taxon>
        <taxon>Gunneridae</taxon>
        <taxon>Pentapetalae</taxon>
        <taxon>rosids</taxon>
        <taxon>fabids</taxon>
        <taxon>Fabales</taxon>
        <taxon>Fabaceae</taxon>
        <taxon>Papilionoideae</taxon>
        <taxon>50 kb inversion clade</taxon>
        <taxon>NPAAA clade</taxon>
        <taxon>Hologalegina</taxon>
        <taxon>IRL clade</taxon>
        <taxon>Trifolieae</taxon>
        <taxon>Trifolium</taxon>
    </lineage>
</organism>